<reference evidence="2 3" key="2">
    <citation type="submission" date="2018-11" db="EMBL/GenBank/DDBJ databases">
        <authorList>
            <consortium name="Pathogen Informatics"/>
        </authorList>
    </citation>
    <scope>NUCLEOTIDE SEQUENCE [LARGE SCALE GENOMIC DNA]</scope>
    <source>
        <strain evidence="2 3">Costa Rica</strain>
    </source>
</reference>
<reference evidence="4" key="1">
    <citation type="submission" date="2017-02" db="UniProtKB">
        <authorList>
            <consortium name="WormBaseParasite"/>
        </authorList>
    </citation>
    <scope>IDENTIFICATION</scope>
</reference>
<dbReference type="EMBL" id="UYYA01005672">
    <property type="protein sequence ID" value="VDM64832.1"/>
    <property type="molecule type" value="Genomic_DNA"/>
</dbReference>
<name>A0A0R3Q2E8_ANGCS</name>
<gene>
    <name evidence="2" type="ORF">ACOC_LOCUS13247</name>
</gene>
<evidence type="ECO:0000313" key="3">
    <source>
        <dbReference type="Proteomes" id="UP000267027"/>
    </source>
</evidence>
<accession>A0A0R3Q2E8</accession>
<sequence>MQTLLRRNSDNVLYSKKSESALKCSDSKEKRVNKVLSLCEIVREPEEDPKISSKKMIKALKSTNAMVLALQKKPLRSIQSWGNEYMDCNTDILCLQKDGSFESEAHQEFHLLHGTCVEQPRFELEISCSHCSLVAQYRSQLLKNETEGAIKLLTRRVGSTKNSEMLLKPMPNIIVSSITSDEEDLTSNPHLLVSERGSSLPASEPSSASSSALSSPSVERYNNDVDLFNSQLPHNLVPSSLLIPNVFLSPHSASPPTRSNSVDLSILGRNARLVSINSRGTSTDSEDESSISTENMKTSRSTSCDPPLTTFVLRRPSRMESLSDLLRLQSFYN</sequence>
<dbReference type="OrthoDB" id="5866700at2759"/>
<evidence type="ECO:0000256" key="1">
    <source>
        <dbReference type="SAM" id="MobiDB-lite"/>
    </source>
</evidence>
<keyword evidence="3" id="KW-1185">Reference proteome</keyword>
<feature type="region of interest" description="Disordered" evidence="1">
    <location>
        <begin position="277"/>
        <end position="305"/>
    </location>
</feature>
<dbReference type="WBParaSite" id="ACOC_0001324601-mRNA-1">
    <property type="protein sequence ID" value="ACOC_0001324601-mRNA-1"/>
    <property type="gene ID" value="ACOC_0001324601"/>
</dbReference>
<dbReference type="AlphaFoldDB" id="A0A0R3Q2E8"/>
<dbReference type="STRING" id="334426.A0A0R3Q2E8"/>
<proteinExistence type="predicted"/>
<feature type="compositionally biased region" description="Low complexity" evidence="1">
    <location>
        <begin position="198"/>
        <end position="217"/>
    </location>
</feature>
<feature type="compositionally biased region" description="Polar residues" evidence="1">
    <location>
        <begin position="295"/>
        <end position="304"/>
    </location>
</feature>
<evidence type="ECO:0000313" key="4">
    <source>
        <dbReference type="WBParaSite" id="ACOC_0001324601-mRNA-1"/>
    </source>
</evidence>
<organism evidence="4">
    <name type="scientific">Angiostrongylus costaricensis</name>
    <name type="common">Nematode worm</name>
    <dbReference type="NCBI Taxonomy" id="334426"/>
    <lineage>
        <taxon>Eukaryota</taxon>
        <taxon>Metazoa</taxon>
        <taxon>Ecdysozoa</taxon>
        <taxon>Nematoda</taxon>
        <taxon>Chromadorea</taxon>
        <taxon>Rhabditida</taxon>
        <taxon>Rhabditina</taxon>
        <taxon>Rhabditomorpha</taxon>
        <taxon>Strongyloidea</taxon>
        <taxon>Metastrongylidae</taxon>
        <taxon>Angiostrongylus</taxon>
    </lineage>
</organism>
<dbReference type="Proteomes" id="UP000267027">
    <property type="component" value="Unassembled WGS sequence"/>
</dbReference>
<feature type="region of interest" description="Disordered" evidence="1">
    <location>
        <begin position="195"/>
        <end position="217"/>
    </location>
</feature>
<evidence type="ECO:0000313" key="2">
    <source>
        <dbReference type="EMBL" id="VDM64832.1"/>
    </source>
</evidence>
<protein>
    <submittedName>
        <fullName evidence="4">SCA7 domain-containing protein</fullName>
    </submittedName>
</protein>